<dbReference type="GO" id="GO:0006308">
    <property type="term" value="P:DNA catabolic process"/>
    <property type="evidence" value="ECO:0007669"/>
    <property type="project" value="TreeGrafter"/>
</dbReference>
<dbReference type="GO" id="GO:0005737">
    <property type="term" value="C:cytoplasm"/>
    <property type="evidence" value="ECO:0007669"/>
    <property type="project" value="TreeGrafter"/>
</dbReference>
<evidence type="ECO:0000313" key="9">
    <source>
        <dbReference type="EMBL" id="CAB4293192.1"/>
    </source>
</evidence>
<dbReference type="AlphaFoldDB" id="A0A6J5VZN8"/>
<comment type="cofactor">
    <cofactor evidence="1">
        <name>Mg(2+)</name>
        <dbReference type="ChEBI" id="CHEBI:18420"/>
    </cofactor>
</comment>
<evidence type="ECO:0000256" key="3">
    <source>
        <dbReference type="ARBA" id="ARBA00022723"/>
    </source>
</evidence>
<evidence type="ECO:0000256" key="1">
    <source>
        <dbReference type="ARBA" id="ARBA00001946"/>
    </source>
</evidence>
<feature type="domain" description="Exonuclease" evidence="8">
    <location>
        <begin position="68"/>
        <end position="212"/>
    </location>
</feature>
<dbReference type="PANTHER" id="PTHR13058:SF19">
    <property type="entry name" value="LD40940P"/>
    <property type="match status" value="1"/>
</dbReference>
<reference evidence="10" key="1">
    <citation type="journal article" date="2020" name="Genome Biol.">
        <title>Gamete binning: chromosome-level and haplotype-resolved genome assembly enabled by high-throughput single-cell sequencing of gamete genomes.</title>
        <authorList>
            <person name="Campoy J.A."/>
            <person name="Sun H."/>
            <person name="Goel M."/>
            <person name="Jiao W.-B."/>
            <person name="Folz-Donahue K."/>
            <person name="Wang N."/>
            <person name="Rubio M."/>
            <person name="Liu C."/>
            <person name="Kukat C."/>
            <person name="Ruiz D."/>
            <person name="Huettel B."/>
            <person name="Schneeberger K."/>
        </authorList>
    </citation>
    <scope>NUCLEOTIDE SEQUENCE [LARGE SCALE GENOMIC DNA]</scope>
    <source>
        <strain evidence="10">cv. Rojo Pasion</strain>
    </source>
</reference>
<keyword evidence="2" id="KW-0540">Nuclease</keyword>
<dbReference type="Gene3D" id="3.30.420.10">
    <property type="entry name" value="Ribonuclease H-like superfamily/Ribonuclease H"/>
    <property type="match status" value="1"/>
</dbReference>
<dbReference type="Pfam" id="PF00929">
    <property type="entry name" value="RNase_T"/>
    <property type="match status" value="1"/>
</dbReference>
<keyword evidence="10" id="KW-1185">Reference proteome</keyword>
<dbReference type="GO" id="GO:0008296">
    <property type="term" value="F:3'-5'-DNA exonuclease activity"/>
    <property type="evidence" value="ECO:0007669"/>
    <property type="project" value="TreeGrafter"/>
</dbReference>
<dbReference type="CDD" id="cd06127">
    <property type="entry name" value="DEDDh"/>
    <property type="match status" value="1"/>
</dbReference>
<dbReference type="EMBL" id="CAEKKB010000001">
    <property type="protein sequence ID" value="CAB4293192.1"/>
    <property type="molecule type" value="Genomic_DNA"/>
</dbReference>
<dbReference type="InterPro" id="IPR040393">
    <property type="entry name" value="TREX1/2"/>
</dbReference>
<evidence type="ECO:0000256" key="2">
    <source>
        <dbReference type="ARBA" id="ARBA00022722"/>
    </source>
</evidence>
<gene>
    <name evidence="9" type="ORF">ORAREDHAP_LOCUS1945</name>
</gene>
<comment type="similarity">
    <text evidence="7">Belongs to the exonuclease superfamily. TREX family.</text>
</comment>
<evidence type="ECO:0000256" key="5">
    <source>
        <dbReference type="ARBA" id="ARBA00022839"/>
    </source>
</evidence>
<evidence type="ECO:0000256" key="4">
    <source>
        <dbReference type="ARBA" id="ARBA00022801"/>
    </source>
</evidence>
<evidence type="ECO:0000256" key="6">
    <source>
        <dbReference type="ARBA" id="ARBA00022842"/>
    </source>
</evidence>
<dbReference type="GO" id="GO:0046872">
    <property type="term" value="F:metal ion binding"/>
    <property type="evidence" value="ECO:0007669"/>
    <property type="project" value="UniProtKB-KW"/>
</dbReference>
<keyword evidence="6" id="KW-0460">Magnesium</keyword>
<keyword evidence="3" id="KW-0479">Metal-binding</keyword>
<dbReference type="InterPro" id="IPR012337">
    <property type="entry name" value="RNaseH-like_sf"/>
</dbReference>
<organism evidence="9 10">
    <name type="scientific">Prunus armeniaca</name>
    <name type="common">Apricot</name>
    <name type="synonym">Armeniaca vulgaris</name>
    <dbReference type="NCBI Taxonomy" id="36596"/>
    <lineage>
        <taxon>Eukaryota</taxon>
        <taxon>Viridiplantae</taxon>
        <taxon>Streptophyta</taxon>
        <taxon>Embryophyta</taxon>
        <taxon>Tracheophyta</taxon>
        <taxon>Spermatophyta</taxon>
        <taxon>Magnoliopsida</taxon>
        <taxon>eudicotyledons</taxon>
        <taxon>Gunneridae</taxon>
        <taxon>Pentapetalae</taxon>
        <taxon>rosids</taxon>
        <taxon>fabids</taxon>
        <taxon>Rosales</taxon>
        <taxon>Rosaceae</taxon>
        <taxon>Amygdaloideae</taxon>
        <taxon>Amygdaleae</taxon>
        <taxon>Prunus</taxon>
    </lineage>
</organism>
<dbReference type="InterPro" id="IPR013520">
    <property type="entry name" value="Ribonucl_H"/>
</dbReference>
<dbReference type="InterPro" id="IPR036397">
    <property type="entry name" value="RNaseH_sf"/>
</dbReference>
<keyword evidence="5" id="KW-0269">Exonuclease</keyword>
<dbReference type="SMART" id="SM00479">
    <property type="entry name" value="EXOIII"/>
    <property type="match status" value="1"/>
</dbReference>
<proteinExistence type="inferred from homology"/>
<dbReference type="PANTHER" id="PTHR13058">
    <property type="entry name" value="THREE PRIME REPAIR EXONUCLEASE 1, 2"/>
    <property type="match status" value="1"/>
</dbReference>
<accession>A0A6J5VZN8</accession>
<evidence type="ECO:0000313" key="10">
    <source>
        <dbReference type="Proteomes" id="UP000507245"/>
    </source>
</evidence>
<protein>
    <recommendedName>
        <fullName evidence="8">Exonuclease domain-containing protein</fullName>
    </recommendedName>
</protein>
<dbReference type="SUPFAM" id="SSF53098">
    <property type="entry name" value="Ribonuclease H-like"/>
    <property type="match status" value="1"/>
</dbReference>
<dbReference type="OrthoDB" id="10250935at2759"/>
<dbReference type="GO" id="GO:0003676">
    <property type="term" value="F:nucleic acid binding"/>
    <property type="evidence" value="ECO:0007669"/>
    <property type="project" value="InterPro"/>
</dbReference>
<name>A0A6J5VZN8_PRUAR</name>
<dbReference type="Proteomes" id="UP000507245">
    <property type="component" value="Unassembled WGS sequence"/>
</dbReference>
<evidence type="ECO:0000256" key="7">
    <source>
        <dbReference type="ARBA" id="ARBA00025769"/>
    </source>
</evidence>
<sequence>MRTCSMCFSNLRVPKLELQSSSLGLTSLGRRATITTISQPLLKCYRSIQYSDAPVKILDNEFLKHFVKVFSLDLETTGLFSEGRIVEIAVRDLHGGKNSCFQTLVNPEQHVPNSHIHGITTNMVTHSGVLRMAELIPILVEYIKSRQVPGGHVILTAHNARCFDVPFLLKEFSCCSFDVPLDWLFLDTLALARELRKLHGKSYKCRKEEKRKERTQFLLQD</sequence>
<keyword evidence="4" id="KW-0378">Hydrolase</keyword>
<evidence type="ECO:0000259" key="8">
    <source>
        <dbReference type="SMART" id="SM00479"/>
    </source>
</evidence>